<dbReference type="Pfam" id="PF13451">
    <property type="entry name" value="zf_Tbcl"/>
    <property type="match status" value="1"/>
</dbReference>
<dbReference type="AlphaFoldDB" id="A0A0G1UXQ0"/>
<dbReference type="NCBIfam" id="TIGR04272">
    <property type="entry name" value="cxxc_cxxc_Mbark"/>
    <property type="match status" value="1"/>
</dbReference>
<feature type="domain" description="Probable zinc-binding" evidence="2">
    <location>
        <begin position="7"/>
        <end position="51"/>
    </location>
</feature>
<proteinExistence type="predicted"/>
<evidence type="ECO:0000313" key="4">
    <source>
        <dbReference type="EMBL" id="KKU98937.1"/>
    </source>
</evidence>
<evidence type="ECO:0000313" key="5">
    <source>
        <dbReference type="Proteomes" id="UP000034637"/>
    </source>
</evidence>
<dbReference type="Pfam" id="PF23477">
    <property type="entry name" value="zf_Tbcl_2"/>
    <property type="match status" value="1"/>
</dbReference>
<comment type="caution">
    <text evidence="4">The sequence shown here is derived from an EMBL/GenBank/DDBJ whole genome shotgun (WGS) entry which is preliminary data.</text>
</comment>
<feature type="domain" description="CxxC-x17-CxxC" evidence="3">
    <location>
        <begin position="57"/>
        <end position="93"/>
    </location>
</feature>
<evidence type="ECO:0000256" key="1">
    <source>
        <dbReference type="SAM" id="MobiDB-lite"/>
    </source>
</evidence>
<accession>A0A0G1UXQ0</accession>
<evidence type="ECO:0000259" key="2">
    <source>
        <dbReference type="Pfam" id="PF13451"/>
    </source>
</evidence>
<name>A0A0G1UXQ0_9BACT</name>
<evidence type="ECO:0000259" key="3">
    <source>
        <dbReference type="Pfam" id="PF23477"/>
    </source>
</evidence>
<feature type="region of interest" description="Disordered" evidence="1">
    <location>
        <begin position="35"/>
        <end position="57"/>
    </location>
</feature>
<feature type="compositionally biased region" description="Basic and acidic residues" evidence="1">
    <location>
        <begin position="42"/>
        <end position="57"/>
    </location>
</feature>
<dbReference type="EMBL" id="LCPP01000041">
    <property type="protein sequence ID" value="KKU98937.1"/>
    <property type="molecule type" value="Genomic_DNA"/>
</dbReference>
<reference evidence="4 5" key="1">
    <citation type="journal article" date="2015" name="Nature">
        <title>rRNA introns, odd ribosomes, and small enigmatic genomes across a large radiation of phyla.</title>
        <authorList>
            <person name="Brown C.T."/>
            <person name="Hug L.A."/>
            <person name="Thomas B.C."/>
            <person name="Sharon I."/>
            <person name="Castelle C.J."/>
            <person name="Singh A."/>
            <person name="Wilkins M.J."/>
            <person name="Williams K.H."/>
            <person name="Banfield J.F."/>
        </authorList>
    </citation>
    <scope>NUCLEOTIDE SEQUENCE [LARGE SCALE GENOMIC DNA]</scope>
</reference>
<organism evidence="4 5">
    <name type="scientific">Candidatus Amesbacteria bacterium GW2011_GWA1_48_9</name>
    <dbReference type="NCBI Taxonomy" id="1618355"/>
    <lineage>
        <taxon>Bacteria</taxon>
        <taxon>Candidatus Amesiibacteriota</taxon>
    </lineage>
</organism>
<dbReference type="Proteomes" id="UP000034637">
    <property type="component" value="Unassembled WGS sequence"/>
</dbReference>
<sequence length="98" mass="11388">MNDQTMQDQTLTCRDCGKQFVWTVGEQKFYQEKGFTNPPTRCPEDRAKKKSDTMGQRRDYPITCSNCGRQDTVPFEPRGDKPVLCRDCFKNNRQAARS</sequence>
<protein>
    <submittedName>
        <fullName evidence="4">Uncharacterized protein</fullName>
    </submittedName>
</protein>
<gene>
    <name evidence="4" type="ORF">UY33_C0041G0003</name>
</gene>
<dbReference type="InterPro" id="IPR025306">
    <property type="entry name" value="Zn-bnd_dom_prob"/>
</dbReference>
<dbReference type="InterPro" id="IPR026363">
    <property type="entry name" value="CxxC-x17-CxxC_dom"/>
</dbReference>